<comment type="catalytic activity">
    <reaction evidence="13">
        <text>UDP-N-acetyl-alpha-D-muramate + L-alanine + ATP = UDP-N-acetyl-alpha-D-muramoyl-L-alanine + ADP + phosphate + H(+)</text>
        <dbReference type="Rhea" id="RHEA:23372"/>
        <dbReference type="ChEBI" id="CHEBI:15378"/>
        <dbReference type="ChEBI" id="CHEBI:30616"/>
        <dbReference type="ChEBI" id="CHEBI:43474"/>
        <dbReference type="ChEBI" id="CHEBI:57972"/>
        <dbReference type="ChEBI" id="CHEBI:70757"/>
        <dbReference type="ChEBI" id="CHEBI:83898"/>
        <dbReference type="ChEBI" id="CHEBI:456216"/>
        <dbReference type="EC" id="6.3.2.8"/>
    </reaction>
</comment>
<dbReference type="NCBIfam" id="TIGR01082">
    <property type="entry name" value="murC"/>
    <property type="match status" value="1"/>
</dbReference>
<dbReference type="Pfam" id="PF02875">
    <property type="entry name" value="Mur_ligase_C"/>
    <property type="match status" value="1"/>
</dbReference>
<reference evidence="18 19" key="1">
    <citation type="submission" date="2016-10" db="EMBL/GenBank/DDBJ databases">
        <authorList>
            <person name="de Groot N.N."/>
        </authorList>
    </citation>
    <scope>NUCLEOTIDE SEQUENCE [LARGE SCALE GENOMIC DNA]</scope>
    <source>
        <strain evidence="18 19">DSM 19012</strain>
    </source>
</reference>
<evidence type="ECO:0000256" key="6">
    <source>
        <dbReference type="ARBA" id="ARBA00022618"/>
    </source>
</evidence>
<keyword evidence="11" id="KW-0131">Cell cycle</keyword>
<dbReference type="Gene3D" id="3.90.190.20">
    <property type="entry name" value="Mur ligase, C-terminal domain"/>
    <property type="match status" value="1"/>
</dbReference>
<proteinExistence type="predicted"/>
<evidence type="ECO:0000256" key="5">
    <source>
        <dbReference type="ARBA" id="ARBA00022598"/>
    </source>
</evidence>
<dbReference type="Gene3D" id="3.40.50.720">
    <property type="entry name" value="NAD(P)-binding Rossmann-like Domain"/>
    <property type="match status" value="1"/>
</dbReference>
<dbReference type="GO" id="GO:0009252">
    <property type="term" value="P:peptidoglycan biosynthetic process"/>
    <property type="evidence" value="ECO:0007669"/>
    <property type="project" value="UniProtKB-UniRule"/>
</dbReference>
<dbReference type="FunCoup" id="A0A1I1YPR7">
    <property type="interactions" value="279"/>
</dbReference>
<dbReference type="GO" id="GO:0051301">
    <property type="term" value="P:cell division"/>
    <property type="evidence" value="ECO:0007669"/>
    <property type="project" value="UniProtKB-KW"/>
</dbReference>
<evidence type="ECO:0000256" key="3">
    <source>
        <dbReference type="ARBA" id="ARBA00012211"/>
    </source>
</evidence>
<dbReference type="EMBL" id="FONA01000008">
    <property type="protein sequence ID" value="SFE19960.1"/>
    <property type="molecule type" value="Genomic_DNA"/>
</dbReference>
<keyword evidence="9" id="KW-0133">Cell shape</keyword>
<keyword evidence="10" id="KW-0573">Peptidoglycan synthesis</keyword>
<sequence>MRLFETYHSVYFIGIGGIGMSALARFFNTTGHSVAGYDRVESRITRALTSEGIKVTLDERVEAIPDEFKNPTGTLVVYTPAVPEYHPQLQWFQNDGFEVLKRSKVLGMITEDMYSVCVAGTHGKTTISTLTAFLLYHSHVGVNAFLGGIAKNFDTNFLGNIESPVVVVEADEFDRSFWQLSPSIGLISSMDADHLDVYGTAAEMRKGFAGFANRIKPGGKLLVKSGLPLPKDIDTGVKMFSYSIAGESDFAAVNVQEYNGFYCFDLRTPDGLFKGFKMGIPGMVNVENAVAALSLAMMCGARYEELVKALPQFKGIARRFEVFINDDRLVYIDDYAHHPQEIRATLNSVHSLWKGRKVTGVFQPHLYSRTRDFAGEFAKALDEGLDHIVLLPIYPAREEPIPDISSETIAHFIKGDKCRVMQKEELIPFLNHLQPEVLITMGAGDIDRLVPDICEWGHNYCKTKQRL</sequence>
<feature type="domain" description="Mur ligase C-terminal" evidence="16">
    <location>
        <begin position="318"/>
        <end position="444"/>
    </location>
</feature>
<keyword evidence="7" id="KW-0547">Nucleotide-binding</keyword>
<dbReference type="STRING" id="385682.SAMN05444380_10828"/>
<evidence type="ECO:0000256" key="4">
    <source>
        <dbReference type="ARBA" id="ARBA00022490"/>
    </source>
</evidence>
<dbReference type="InterPro" id="IPR050061">
    <property type="entry name" value="MurCDEF_pg_biosynth"/>
</dbReference>
<evidence type="ECO:0000256" key="9">
    <source>
        <dbReference type="ARBA" id="ARBA00022960"/>
    </source>
</evidence>
<dbReference type="AlphaFoldDB" id="A0A1I1YPR7"/>
<comment type="pathway">
    <text evidence="2">Cell wall biogenesis; peptidoglycan biosynthesis.</text>
</comment>
<feature type="domain" description="Mur ligase N-terminal catalytic" evidence="15">
    <location>
        <begin position="10"/>
        <end position="112"/>
    </location>
</feature>
<dbReference type="UniPathway" id="UPA00219"/>
<protein>
    <recommendedName>
        <fullName evidence="3 14">UDP-N-acetylmuramate--L-alanine ligase</fullName>
        <ecNumber evidence="3 14">6.3.2.8</ecNumber>
    </recommendedName>
</protein>
<dbReference type="SUPFAM" id="SSF51984">
    <property type="entry name" value="MurCD N-terminal domain"/>
    <property type="match status" value="1"/>
</dbReference>
<keyword evidence="6" id="KW-0132">Cell division</keyword>
<keyword evidence="8" id="KW-0067">ATP-binding</keyword>
<dbReference type="InParanoid" id="A0A1I1YPR7"/>
<evidence type="ECO:0000256" key="12">
    <source>
        <dbReference type="ARBA" id="ARBA00023316"/>
    </source>
</evidence>
<evidence type="ECO:0000256" key="8">
    <source>
        <dbReference type="ARBA" id="ARBA00022840"/>
    </source>
</evidence>
<dbReference type="RefSeq" id="WP_010528353.1">
    <property type="nucleotide sequence ID" value="NZ_AFSL01000082.1"/>
</dbReference>
<evidence type="ECO:0000256" key="2">
    <source>
        <dbReference type="ARBA" id="ARBA00004752"/>
    </source>
</evidence>
<evidence type="ECO:0000256" key="13">
    <source>
        <dbReference type="ARBA" id="ARBA00047833"/>
    </source>
</evidence>
<evidence type="ECO:0000256" key="11">
    <source>
        <dbReference type="ARBA" id="ARBA00023306"/>
    </source>
</evidence>
<evidence type="ECO:0000259" key="16">
    <source>
        <dbReference type="Pfam" id="PF02875"/>
    </source>
</evidence>
<dbReference type="PANTHER" id="PTHR43445:SF3">
    <property type="entry name" value="UDP-N-ACETYLMURAMATE--L-ALANINE LIGASE"/>
    <property type="match status" value="1"/>
</dbReference>
<keyword evidence="4" id="KW-0963">Cytoplasm</keyword>
<dbReference type="eggNOG" id="COG0773">
    <property type="taxonomic scope" value="Bacteria"/>
</dbReference>
<evidence type="ECO:0000256" key="10">
    <source>
        <dbReference type="ARBA" id="ARBA00022984"/>
    </source>
</evidence>
<dbReference type="GO" id="GO:0005524">
    <property type="term" value="F:ATP binding"/>
    <property type="evidence" value="ECO:0007669"/>
    <property type="project" value="UniProtKB-KW"/>
</dbReference>
<evidence type="ECO:0000259" key="17">
    <source>
        <dbReference type="Pfam" id="PF08245"/>
    </source>
</evidence>
<gene>
    <name evidence="18" type="ORF">SAMN05444380_10828</name>
</gene>
<dbReference type="SUPFAM" id="SSF53623">
    <property type="entry name" value="MurD-like peptide ligases, catalytic domain"/>
    <property type="match status" value="1"/>
</dbReference>
<dbReference type="InterPro" id="IPR036615">
    <property type="entry name" value="Mur_ligase_C_dom_sf"/>
</dbReference>
<accession>A0A1I1YPR7</accession>
<dbReference type="GO" id="GO:0008763">
    <property type="term" value="F:UDP-N-acetylmuramate-L-alanine ligase activity"/>
    <property type="evidence" value="ECO:0007669"/>
    <property type="project" value="UniProtKB-UniRule"/>
</dbReference>
<evidence type="ECO:0000256" key="7">
    <source>
        <dbReference type="ARBA" id="ARBA00022741"/>
    </source>
</evidence>
<dbReference type="InterPro" id="IPR004101">
    <property type="entry name" value="Mur_ligase_C"/>
</dbReference>
<feature type="domain" description="Mur ligase central" evidence="17">
    <location>
        <begin position="118"/>
        <end position="295"/>
    </location>
</feature>
<evidence type="ECO:0000313" key="19">
    <source>
        <dbReference type="Proteomes" id="UP000181976"/>
    </source>
</evidence>
<dbReference type="Pfam" id="PF08245">
    <property type="entry name" value="Mur_ligase_M"/>
    <property type="match status" value="1"/>
</dbReference>
<dbReference type="InterPro" id="IPR013221">
    <property type="entry name" value="Mur_ligase_cen"/>
</dbReference>
<evidence type="ECO:0000256" key="1">
    <source>
        <dbReference type="ARBA" id="ARBA00004496"/>
    </source>
</evidence>
<dbReference type="GO" id="GO:0005737">
    <property type="term" value="C:cytoplasm"/>
    <property type="evidence" value="ECO:0007669"/>
    <property type="project" value="UniProtKB-SubCell"/>
</dbReference>
<dbReference type="PANTHER" id="PTHR43445">
    <property type="entry name" value="UDP-N-ACETYLMURAMATE--L-ALANINE LIGASE-RELATED"/>
    <property type="match status" value="1"/>
</dbReference>
<dbReference type="InterPro" id="IPR036565">
    <property type="entry name" value="Mur-like_cat_sf"/>
</dbReference>
<dbReference type="GO" id="GO:0008360">
    <property type="term" value="P:regulation of cell shape"/>
    <property type="evidence" value="ECO:0007669"/>
    <property type="project" value="UniProtKB-KW"/>
</dbReference>
<dbReference type="InterPro" id="IPR000713">
    <property type="entry name" value="Mur_ligase_N"/>
</dbReference>
<organism evidence="18 19">
    <name type="scientific">Thermophagus xiamenensis</name>
    <dbReference type="NCBI Taxonomy" id="385682"/>
    <lineage>
        <taxon>Bacteria</taxon>
        <taxon>Pseudomonadati</taxon>
        <taxon>Bacteroidota</taxon>
        <taxon>Bacteroidia</taxon>
        <taxon>Marinilabiliales</taxon>
        <taxon>Marinilabiliaceae</taxon>
        <taxon>Thermophagus</taxon>
    </lineage>
</organism>
<keyword evidence="5 18" id="KW-0436">Ligase</keyword>
<dbReference type="Gene3D" id="3.40.1190.10">
    <property type="entry name" value="Mur-like, catalytic domain"/>
    <property type="match status" value="1"/>
</dbReference>
<dbReference type="GO" id="GO:0071555">
    <property type="term" value="P:cell wall organization"/>
    <property type="evidence" value="ECO:0007669"/>
    <property type="project" value="UniProtKB-KW"/>
</dbReference>
<dbReference type="Pfam" id="PF01225">
    <property type="entry name" value="Mur_ligase"/>
    <property type="match status" value="1"/>
</dbReference>
<dbReference type="OrthoDB" id="9804126at2"/>
<dbReference type="InterPro" id="IPR005758">
    <property type="entry name" value="UDP-N-AcMur_Ala_ligase_MurC"/>
</dbReference>
<name>A0A1I1YPR7_9BACT</name>
<evidence type="ECO:0000313" key="18">
    <source>
        <dbReference type="EMBL" id="SFE19960.1"/>
    </source>
</evidence>
<keyword evidence="12" id="KW-0961">Cell wall biogenesis/degradation</keyword>
<dbReference type="EC" id="6.3.2.8" evidence="3 14"/>
<dbReference type="Proteomes" id="UP000181976">
    <property type="component" value="Unassembled WGS sequence"/>
</dbReference>
<dbReference type="SUPFAM" id="SSF53244">
    <property type="entry name" value="MurD-like peptide ligases, peptide-binding domain"/>
    <property type="match status" value="1"/>
</dbReference>
<keyword evidence="19" id="KW-1185">Reference proteome</keyword>
<comment type="subcellular location">
    <subcellularLocation>
        <location evidence="1">Cytoplasm</location>
    </subcellularLocation>
</comment>
<evidence type="ECO:0000256" key="14">
    <source>
        <dbReference type="NCBIfam" id="TIGR01082"/>
    </source>
</evidence>
<evidence type="ECO:0000259" key="15">
    <source>
        <dbReference type="Pfam" id="PF01225"/>
    </source>
</evidence>